<dbReference type="Proteomes" id="UP001152747">
    <property type="component" value="Unassembled WGS sequence"/>
</dbReference>
<name>A0A9P1MY17_9PELO</name>
<dbReference type="AlphaFoldDB" id="A0A9P1MY17"/>
<keyword evidence="1" id="KW-0732">Signal</keyword>
<evidence type="ECO:0000313" key="3">
    <source>
        <dbReference type="Proteomes" id="UP001152747"/>
    </source>
</evidence>
<evidence type="ECO:0000313" key="2">
    <source>
        <dbReference type="EMBL" id="CAI5444474.1"/>
    </source>
</evidence>
<gene>
    <name evidence="2" type="ORF">CAMP_LOCUS7111</name>
</gene>
<protein>
    <recommendedName>
        <fullName evidence="4">DUF38 domain-containing protein</fullName>
    </recommendedName>
</protein>
<keyword evidence="3" id="KW-1185">Reference proteome</keyword>
<evidence type="ECO:0008006" key="4">
    <source>
        <dbReference type="Google" id="ProtNLM"/>
    </source>
</evidence>
<evidence type="ECO:0000256" key="1">
    <source>
        <dbReference type="SAM" id="SignalP"/>
    </source>
</evidence>
<reference evidence="2" key="1">
    <citation type="submission" date="2022-11" db="EMBL/GenBank/DDBJ databases">
        <authorList>
            <person name="Kikuchi T."/>
        </authorList>
    </citation>
    <scope>NUCLEOTIDE SEQUENCE</scope>
    <source>
        <strain evidence="2">PS1010</strain>
    </source>
</reference>
<sequence length="135" mass="15658">MIFEFQKFLVFSIIFSQILGISETCGNVNSQVETTTKNTTVDDGSKKKRSISEDFQILEIIIAENSAENLKIIAQAKELFENSQIIEMKTAENVTIYRFRFENLQDCQELERKIGELKENLTEDQENDIKFNIFC</sequence>
<dbReference type="EMBL" id="CANHGI010000003">
    <property type="protein sequence ID" value="CAI5444474.1"/>
    <property type="molecule type" value="Genomic_DNA"/>
</dbReference>
<organism evidence="2 3">
    <name type="scientific">Caenorhabditis angaria</name>
    <dbReference type="NCBI Taxonomy" id="860376"/>
    <lineage>
        <taxon>Eukaryota</taxon>
        <taxon>Metazoa</taxon>
        <taxon>Ecdysozoa</taxon>
        <taxon>Nematoda</taxon>
        <taxon>Chromadorea</taxon>
        <taxon>Rhabditida</taxon>
        <taxon>Rhabditina</taxon>
        <taxon>Rhabditomorpha</taxon>
        <taxon>Rhabditoidea</taxon>
        <taxon>Rhabditidae</taxon>
        <taxon>Peloderinae</taxon>
        <taxon>Caenorhabditis</taxon>
    </lineage>
</organism>
<feature type="signal peptide" evidence="1">
    <location>
        <begin position="1"/>
        <end position="20"/>
    </location>
</feature>
<feature type="chain" id="PRO_5040377577" description="DUF38 domain-containing protein" evidence="1">
    <location>
        <begin position="21"/>
        <end position="135"/>
    </location>
</feature>
<accession>A0A9P1MY17</accession>
<comment type="caution">
    <text evidence="2">The sequence shown here is derived from an EMBL/GenBank/DDBJ whole genome shotgun (WGS) entry which is preliminary data.</text>
</comment>
<proteinExistence type="predicted"/>